<organism evidence="1 2">
    <name type="scientific">Petrolisthes manimaculis</name>
    <dbReference type="NCBI Taxonomy" id="1843537"/>
    <lineage>
        <taxon>Eukaryota</taxon>
        <taxon>Metazoa</taxon>
        <taxon>Ecdysozoa</taxon>
        <taxon>Arthropoda</taxon>
        <taxon>Crustacea</taxon>
        <taxon>Multicrustacea</taxon>
        <taxon>Malacostraca</taxon>
        <taxon>Eumalacostraca</taxon>
        <taxon>Eucarida</taxon>
        <taxon>Decapoda</taxon>
        <taxon>Pleocyemata</taxon>
        <taxon>Anomura</taxon>
        <taxon>Galatheoidea</taxon>
        <taxon>Porcellanidae</taxon>
        <taxon>Petrolisthes</taxon>
    </lineage>
</organism>
<keyword evidence="2" id="KW-1185">Reference proteome</keyword>
<reference evidence="1" key="1">
    <citation type="submission" date="2023-11" db="EMBL/GenBank/DDBJ databases">
        <title>Genome assemblies of two species of porcelain crab, Petrolisthes cinctipes and Petrolisthes manimaculis (Anomura: Porcellanidae).</title>
        <authorList>
            <person name="Angst P."/>
        </authorList>
    </citation>
    <scope>NUCLEOTIDE SEQUENCE</scope>
    <source>
        <strain evidence="1">PB745_02</strain>
        <tissue evidence="1">Gill</tissue>
    </source>
</reference>
<dbReference type="EMBL" id="JAWZYT010000373">
    <property type="protein sequence ID" value="KAK4324286.1"/>
    <property type="molecule type" value="Genomic_DNA"/>
</dbReference>
<dbReference type="AlphaFoldDB" id="A0AAE1QCV3"/>
<evidence type="ECO:0000313" key="1">
    <source>
        <dbReference type="EMBL" id="KAK4324286.1"/>
    </source>
</evidence>
<proteinExistence type="predicted"/>
<dbReference type="Proteomes" id="UP001292094">
    <property type="component" value="Unassembled WGS sequence"/>
</dbReference>
<evidence type="ECO:0000313" key="2">
    <source>
        <dbReference type="Proteomes" id="UP001292094"/>
    </source>
</evidence>
<gene>
    <name evidence="1" type="ORF">Pmani_005126</name>
</gene>
<protein>
    <submittedName>
        <fullName evidence="1">Uncharacterized protein</fullName>
    </submittedName>
</protein>
<name>A0AAE1QCV3_9EUCA</name>
<sequence length="80" mass="9358">MTTAAFRTWRRSMECWLGLNGWPPQEAVLHIRFHCTPALQRSLDARFSDREWRALATEVALDVIGHIALQQPHKSEERLF</sequence>
<comment type="caution">
    <text evidence="1">The sequence shown here is derived from an EMBL/GenBank/DDBJ whole genome shotgun (WGS) entry which is preliminary data.</text>
</comment>
<accession>A0AAE1QCV3</accession>